<dbReference type="PANTHER" id="PTHR41771">
    <property type="entry name" value="MEMBRANE PROTEIN-RELATED"/>
    <property type="match status" value="1"/>
</dbReference>
<name>A0A101P279_9ACTN</name>
<dbReference type="AlphaFoldDB" id="A0A101P279"/>
<evidence type="ECO:0000313" key="3">
    <source>
        <dbReference type="Proteomes" id="UP000053127"/>
    </source>
</evidence>
<feature type="compositionally biased region" description="Polar residues" evidence="1">
    <location>
        <begin position="83"/>
        <end position="92"/>
    </location>
</feature>
<proteinExistence type="predicted"/>
<gene>
    <name evidence="2" type="ORF">AQI95_24160</name>
</gene>
<accession>A0A101P279</accession>
<keyword evidence="3" id="KW-1185">Reference proteome</keyword>
<dbReference type="PANTHER" id="PTHR41771:SF1">
    <property type="entry name" value="MEMBRANE PROTEIN"/>
    <property type="match status" value="1"/>
</dbReference>
<dbReference type="EMBL" id="LMWN01000033">
    <property type="protein sequence ID" value="KUN03575.1"/>
    <property type="molecule type" value="Genomic_DNA"/>
</dbReference>
<feature type="region of interest" description="Disordered" evidence="1">
    <location>
        <begin position="66"/>
        <end position="92"/>
    </location>
</feature>
<protein>
    <submittedName>
        <fullName evidence="2">Uncharacterized protein</fullName>
    </submittedName>
</protein>
<comment type="caution">
    <text evidence="2">The sequence shown here is derived from an EMBL/GenBank/DDBJ whole genome shotgun (WGS) entry which is preliminary data.</text>
</comment>
<dbReference type="InterPro" id="IPR012507">
    <property type="entry name" value="YibE_F"/>
</dbReference>
<dbReference type="Pfam" id="PF07907">
    <property type="entry name" value="YibE_F"/>
    <property type="match status" value="1"/>
</dbReference>
<dbReference type="STRING" id="67386.AQI95_24160"/>
<sequence length="92" mass="9818">MGWRGLYRAGIRIGRDHIASVVDTLVLAYARAALPLLLLFSIAQSGVGTVADSALVAEETGRCAELSRRRSTGPELFRPNAPIQPSSSRALV</sequence>
<dbReference type="Proteomes" id="UP000053127">
    <property type="component" value="Unassembled WGS sequence"/>
</dbReference>
<organism evidence="2 3">
    <name type="scientific">Streptomyces yokosukanensis</name>
    <dbReference type="NCBI Taxonomy" id="67386"/>
    <lineage>
        <taxon>Bacteria</taxon>
        <taxon>Bacillati</taxon>
        <taxon>Actinomycetota</taxon>
        <taxon>Actinomycetes</taxon>
        <taxon>Kitasatosporales</taxon>
        <taxon>Streptomycetaceae</taxon>
        <taxon>Streptomyces</taxon>
    </lineage>
</organism>
<evidence type="ECO:0000313" key="2">
    <source>
        <dbReference type="EMBL" id="KUN03575.1"/>
    </source>
</evidence>
<evidence type="ECO:0000256" key="1">
    <source>
        <dbReference type="SAM" id="MobiDB-lite"/>
    </source>
</evidence>
<reference evidence="2 3" key="1">
    <citation type="submission" date="2015-10" db="EMBL/GenBank/DDBJ databases">
        <title>Draft genome sequence of Streptomyces yokosukanensis DSM 40224, type strain for the species Streptomyces yokosukanensis.</title>
        <authorList>
            <person name="Ruckert C."/>
            <person name="Winkler A."/>
            <person name="Kalinowski J."/>
            <person name="Kampfer P."/>
            <person name="Glaeser S."/>
        </authorList>
    </citation>
    <scope>NUCLEOTIDE SEQUENCE [LARGE SCALE GENOMIC DNA]</scope>
    <source>
        <strain evidence="2 3">DSM 40224</strain>
    </source>
</reference>